<dbReference type="OrthoDB" id="47374at2759"/>
<organism evidence="2 5">
    <name type="scientific">Adineta ricciae</name>
    <name type="common">Rotifer</name>
    <dbReference type="NCBI Taxonomy" id="249248"/>
    <lineage>
        <taxon>Eukaryota</taxon>
        <taxon>Metazoa</taxon>
        <taxon>Spiralia</taxon>
        <taxon>Gnathifera</taxon>
        <taxon>Rotifera</taxon>
        <taxon>Eurotatoria</taxon>
        <taxon>Bdelloidea</taxon>
        <taxon>Adinetida</taxon>
        <taxon>Adinetidae</taxon>
        <taxon>Adineta</taxon>
    </lineage>
</organism>
<evidence type="ECO:0000259" key="1">
    <source>
        <dbReference type="PROSITE" id="PS51186"/>
    </source>
</evidence>
<dbReference type="Gene3D" id="3.40.630.30">
    <property type="match status" value="1"/>
</dbReference>
<dbReference type="PROSITE" id="PS51186">
    <property type="entry name" value="GNAT"/>
    <property type="match status" value="1"/>
</dbReference>
<name>A0A814HV30_ADIRI</name>
<sequence length="198" mass="23147">MSIRLNKHRLSDKTSRSSVYPHIYYGSKEDVSFEDLFQLFHKAFPLAFNRETFQRVYDASDISNTAYRTKYCWKIKLYAAILATSTFDSNQKRQLKILMLVEDEHSLHAINVGRRLLVQLIETCKELENIHRIYAYVESTNLDGIHFYTMMGFQRRETLPDYFPQRASLTPDAVKLVYEIGNDSSTEAIQTFPVTNQP</sequence>
<comment type="caution">
    <text evidence="2">The sequence shown here is derived from an EMBL/GenBank/DDBJ whole genome shotgun (WGS) entry which is preliminary data.</text>
</comment>
<evidence type="ECO:0000313" key="3">
    <source>
        <dbReference type="EMBL" id="CAF1174875.1"/>
    </source>
</evidence>
<dbReference type="Pfam" id="PF00583">
    <property type="entry name" value="Acetyltransf_1"/>
    <property type="match status" value="1"/>
</dbReference>
<keyword evidence="4" id="KW-1185">Reference proteome</keyword>
<dbReference type="AlphaFoldDB" id="A0A814HV30"/>
<dbReference type="InterPro" id="IPR000182">
    <property type="entry name" value="GNAT_dom"/>
</dbReference>
<dbReference type="Proteomes" id="UP000663852">
    <property type="component" value="Unassembled WGS sequence"/>
</dbReference>
<accession>A0A814HV30</accession>
<evidence type="ECO:0000313" key="2">
    <source>
        <dbReference type="EMBL" id="CAF1015836.1"/>
    </source>
</evidence>
<evidence type="ECO:0000313" key="5">
    <source>
        <dbReference type="Proteomes" id="UP000663852"/>
    </source>
</evidence>
<reference evidence="2" key="1">
    <citation type="submission" date="2021-02" db="EMBL/GenBank/DDBJ databases">
        <authorList>
            <person name="Nowell W R."/>
        </authorList>
    </citation>
    <scope>NUCLEOTIDE SEQUENCE</scope>
</reference>
<dbReference type="EMBL" id="CAJNOJ010000066">
    <property type="protein sequence ID" value="CAF1015836.1"/>
    <property type="molecule type" value="Genomic_DNA"/>
</dbReference>
<dbReference type="Proteomes" id="UP000663828">
    <property type="component" value="Unassembled WGS sequence"/>
</dbReference>
<proteinExistence type="predicted"/>
<dbReference type="SUPFAM" id="SSF55729">
    <property type="entry name" value="Acyl-CoA N-acyltransferases (Nat)"/>
    <property type="match status" value="1"/>
</dbReference>
<dbReference type="InterPro" id="IPR016181">
    <property type="entry name" value="Acyl_CoA_acyltransferase"/>
</dbReference>
<gene>
    <name evidence="2" type="ORF">EDS130_LOCUS15631</name>
    <name evidence="3" type="ORF">XAT740_LOCUS22243</name>
</gene>
<dbReference type="EMBL" id="CAJNOR010001628">
    <property type="protein sequence ID" value="CAF1174875.1"/>
    <property type="molecule type" value="Genomic_DNA"/>
</dbReference>
<feature type="domain" description="N-acetyltransferase" evidence="1">
    <location>
        <begin position="23"/>
        <end position="181"/>
    </location>
</feature>
<dbReference type="GO" id="GO:0016747">
    <property type="term" value="F:acyltransferase activity, transferring groups other than amino-acyl groups"/>
    <property type="evidence" value="ECO:0007669"/>
    <property type="project" value="InterPro"/>
</dbReference>
<protein>
    <recommendedName>
        <fullName evidence="1">N-acetyltransferase domain-containing protein</fullName>
    </recommendedName>
</protein>
<evidence type="ECO:0000313" key="4">
    <source>
        <dbReference type="Proteomes" id="UP000663828"/>
    </source>
</evidence>